<feature type="region of interest" description="Disordered" evidence="7">
    <location>
        <begin position="203"/>
        <end position="236"/>
    </location>
</feature>
<evidence type="ECO:0000256" key="7">
    <source>
        <dbReference type="SAM" id="MobiDB-lite"/>
    </source>
</evidence>
<feature type="domain" description="Peptidase S8/S53" evidence="9">
    <location>
        <begin position="188"/>
        <end position="265"/>
    </location>
</feature>
<dbReference type="PROSITE" id="PS00137">
    <property type="entry name" value="SUBTILASE_HIS"/>
    <property type="match status" value="1"/>
</dbReference>
<comment type="caution">
    <text evidence="11">The sequence shown here is derived from an EMBL/GenBank/DDBJ whole genome shotgun (WGS) entry which is preliminary data.</text>
</comment>
<evidence type="ECO:0000256" key="4">
    <source>
        <dbReference type="ARBA" id="ARBA00022825"/>
    </source>
</evidence>
<feature type="domain" description="Peptidase S8 pro-domain" evidence="10">
    <location>
        <begin position="33"/>
        <end position="107"/>
    </location>
</feature>
<proteinExistence type="inferred from homology"/>
<dbReference type="Gene3D" id="3.30.70.850">
    <property type="entry name" value="Peptidase S8, pro-domain"/>
    <property type="match status" value="1"/>
</dbReference>
<evidence type="ECO:0000256" key="6">
    <source>
        <dbReference type="PROSITE-ProRule" id="PRU01240"/>
    </source>
</evidence>
<comment type="caution">
    <text evidence="6">Lacks conserved residue(s) required for the propagation of feature annotation.</text>
</comment>
<dbReference type="OrthoDB" id="300641at2759"/>
<keyword evidence="3 11" id="KW-0378">Hydrolase</keyword>
<keyword evidence="5" id="KW-1015">Disulfide bond</keyword>
<dbReference type="PROSITE" id="PS51892">
    <property type="entry name" value="SUBTILASE"/>
    <property type="match status" value="1"/>
</dbReference>
<keyword evidence="2" id="KW-0645">Protease</keyword>
<dbReference type="SUPFAM" id="SSF54897">
    <property type="entry name" value="Protease propeptides/inhibitors"/>
    <property type="match status" value="1"/>
</dbReference>
<name>A0A8B6GB12_MYTGA</name>
<dbReference type="InterPro" id="IPR038466">
    <property type="entry name" value="S8_pro-domain_sf"/>
</dbReference>
<dbReference type="InterPro" id="IPR036852">
    <property type="entry name" value="Peptidase_S8/S53_dom_sf"/>
</dbReference>
<protein>
    <submittedName>
        <fullName evidence="11">Furin</fullName>
        <ecNumber evidence="11">3.4.21.75</ecNumber>
    </submittedName>
</protein>
<dbReference type="EC" id="3.4.21.75" evidence="11"/>
<dbReference type="Gene3D" id="3.40.50.200">
    <property type="entry name" value="Peptidase S8/S53 domain"/>
    <property type="match status" value="1"/>
</dbReference>
<dbReference type="InterPro" id="IPR022398">
    <property type="entry name" value="Peptidase_S8_His-AS"/>
</dbReference>
<dbReference type="InterPro" id="IPR015500">
    <property type="entry name" value="Peptidase_S8_subtilisin-rel"/>
</dbReference>
<dbReference type="EMBL" id="UYJE01008152">
    <property type="protein sequence ID" value="VDI61495.1"/>
    <property type="molecule type" value="Genomic_DNA"/>
</dbReference>
<dbReference type="PANTHER" id="PTHR42884:SF23">
    <property type="entry name" value="FURIN-LIKE PROTEASE 2"/>
    <property type="match status" value="1"/>
</dbReference>
<keyword evidence="4" id="KW-0720">Serine protease</keyword>
<dbReference type="InterPro" id="IPR032815">
    <property type="entry name" value="S8_pro-domain"/>
</dbReference>
<feature type="signal peptide" evidence="8">
    <location>
        <begin position="1"/>
        <end position="25"/>
    </location>
</feature>
<keyword evidence="12" id="KW-1185">Reference proteome</keyword>
<comment type="similarity">
    <text evidence="1">Belongs to the peptidase S8 family. Furin subfamily.</text>
</comment>
<dbReference type="GO" id="GO:0004252">
    <property type="term" value="F:serine-type endopeptidase activity"/>
    <property type="evidence" value="ECO:0007669"/>
    <property type="project" value="UniProtKB-EC"/>
</dbReference>
<evidence type="ECO:0000256" key="2">
    <source>
        <dbReference type="ARBA" id="ARBA00022670"/>
    </source>
</evidence>
<gene>
    <name evidence="11" type="ORF">MGAL_10B030106</name>
</gene>
<feature type="chain" id="PRO_5032651340" evidence="8">
    <location>
        <begin position="26"/>
        <end position="504"/>
    </location>
</feature>
<feature type="region of interest" description="Disordered" evidence="7">
    <location>
        <begin position="301"/>
        <end position="323"/>
    </location>
</feature>
<evidence type="ECO:0000256" key="5">
    <source>
        <dbReference type="ARBA" id="ARBA00023157"/>
    </source>
</evidence>
<evidence type="ECO:0000259" key="10">
    <source>
        <dbReference type="Pfam" id="PF16470"/>
    </source>
</evidence>
<dbReference type="GO" id="GO:0000139">
    <property type="term" value="C:Golgi membrane"/>
    <property type="evidence" value="ECO:0007669"/>
    <property type="project" value="TreeGrafter"/>
</dbReference>
<feature type="region of interest" description="Disordered" evidence="7">
    <location>
        <begin position="407"/>
        <end position="466"/>
    </location>
</feature>
<evidence type="ECO:0000256" key="3">
    <source>
        <dbReference type="ARBA" id="ARBA00022801"/>
    </source>
</evidence>
<accession>A0A8B6GB12</accession>
<evidence type="ECO:0000313" key="12">
    <source>
        <dbReference type="Proteomes" id="UP000596742"/>
    </source>
</evidence>
<sequence>MLIMRKLIVLFAACLCLLHAHPLNAEDGHYVNQFLVELHKRSTLDDLLADHGFEVEEDLPSLGFVVLRHKEVSHRSKRSAVDHVNKLRTDYRVKLAEQQKELIRVKREIIHDKQVELPFKHITDNSIYYRSEPSRLIRKDGIPNPEIKFNDPFYKDQWYCHNDGQTGGEVDVDLNVVLSWKNGYTGVNITICILDDGIDHTHPDIKDNYRPDLSADMNDKSDNDPMPDVSNSDNSHGTRCAGEIVGAANNNNCGVGIAYGAGIGDSPNKRSTDSFEPSKAAVAEMKELELKRGKRLDMKRHTEGFQKKTDKNTAKKDVKNEKKEEEQKYLKDVIHDMSSYLQEKGFDENHVIDILNHGMSYSSKVRKDQPNSRRGLSRRTFGEEDIDHDKFIDGMSKAVNNIFDEREKERREQAVREKLAERAKERREKAEEKRKEQAEQEKEKREEIAEKEREIQEQKKQEKETREEFAERYLDEFLEKPGDATVDDIEEVIRDLRKILQNRK</sequence>
<reference evidence="11" key="1">
    <citation type="submission" date="2018-11" db="EMBL/GenBank/DDBJ databases">
        <authorList>
            <person name="Alioto T."/>
            <person name="Alioto T."/>
        </authorList>
    </citation>
    <scope>NUCLEOTIDE SEQUENCE</scope>
</reference>
<dbReference type="Pfam" id="PF00082">
    <property type="entry name" value="Peptidase_S8"/>
    <property type="match status" value="1"/>
</dbReference>
<evidence type="ECO:0000256" key="8">
    <source>
        <dbReference type="SAM" id="SignalP"/>
    </source>
</evidence>
<dbReference type="GO" id="GO:0005802">
    <property type="term" value="C:trans-Golgi network"/>
    <property type="evidence" value="ECO:0007669"/>
    <property type="project" value="TreeGrafter"/>
</dbReference>
<dbReference type="GO" id="GO:0016485">
    <property type="term" value="P:protein processing"/>
    <property type="evidence" value="ECO:0007669"/>
    <property type="project" value="TreeGrafter"/>
</dbReference>
<evidence type="ECO:0000256" key="1">
    <source>
        <dbReference type="ARBA" id="ARBA00005325"/>
    </source>
</evidence>
<dbReference type="PANTHER" id="PTHR42884">
    <property type="entry name" value="PROPROTEIN CONVERTASE SUBTILISIN/KEXIN-RELATED"/>
    <property type="match status" value="1"/>
</dbReference>
<evidence type="ECO:0000259" key="9">
    <source>
        <dbReference type="Pfam" id="PF00082"/>
    </source>
</evidence>
<keyword evidence="8" id="KW-0732">Signal</keyword>
<evidence type="ECO:0000313" key="11">
    <source>
        <dbReference type="EMBL" id="VDI61495.1"/>
    </source>
</evidence>
<dbReference type="PROSITE" id="PS00136">
    <property type="entry name" value="SUBTILASE_ASP"/>
    <property type="match status" value="1"/>
</dbReference>
<organism evidence="11 12">
    <name type="scientific">Mytilus galloprovincialis</name>
    <name type="common">Mediterranean mussel</name>
    <dbReference type="NCBI Taxonomy" id="29158"/>
    <lineage>
        <taxon>Eukaryota</taxon>
        <taxon>Metazoa</taxon>
        <taxon>Spiralia</taxon>
        <taxon>Lophotrochozoa</taxon>
        <taxon>Mollusca</taxon>
        <taxon>Bivalvia</taxon>
        <taxon>Autobranchia</taxon>
        <taxon>Pteriomorphia</taxon>
        <taxon>Mytilida</taxon>
        <taxon>Mytiloidea</taxon>
        <taxon>Mytilidae</taxon>
        <taxon>Mytilinae</taxon>
        <taxon>Mytilus</taxon>
    </lineage>
</organism>
<dbReference type="InterPro" id="IPR023827">
    <property type="entry name" value="Peptidase_S8_Asp-AS"/>
</dbReference>
<dbReference type="InterPro" id="IPR000209">
    <property type="entry name" value="Peptidase_S8/S53_dom"/>
</dbReference>
<dbReference type="AlphaFoldDB" id="A0A8B6GB12"/>
<dbReference type="PRINTS" id="PR00723">
    <property type="entry name" value="SUBTILISIN"/>
</dbReference>
<dbReference type="Proteomes" id="UP000596742">
    <property type="component" value="Unassembled WGS sequence"/>
</dbReference>
<dbReference type="Pfam" id="PF16470">
    <property type="entry name" value="S8_pro-domain"/>
    <property type="match status" value="1"/>
</dbReference>
<dbReference type="SUPFAM" id="SSF52743">
    <property type="entry name" value="Subtilisin-like"/>
    <property type="match status" value="1"/>
</dbReference>